<evidence type="ECO:0000313" key="8">
    <source>
        <dbReference type="EMBL" id="EGB08405.1"/>
    </source>
</evidence>
<dbReference type="InterPro" id="IPR017972">
    <property type="entry name" value="Cyt_P450_CS"/>
</dbReference>
<feature type="binding site" description="axial binding residue" evidence="5">
    <location>
        <position position="433"/>
    </location>
    <ligand>
        <name>heme</name>
        <dbReference type="ChEBI" id="CHEBI:30413"/>
    </ligand>
    <ligandPart>
        <name>Fe</name>
        <dbReference type="ChEBI" id="CHEBI:18248"/>
    </ligandPart>
</feature>
<gene>
    <name evidence="8" type="ORF">AURANDRAFT_71622</name>
</gene>
<evidence type="ECO:0000256" key="2">
    <source>
        <dbReference type="ARBA" id="ARBA00022617"/>
    </source>
</evidence>
<dbReference type="GO" id="GO:0020037">
    <property type="term" value="F:heme binding"/>
    <property type="evidence" value="ECO:0007669"/>
    <property type="project" value="InterPro"/>
</dbReference>
<dbReference type="Gene3D" id="3.40.50.2300">
    <property type="match status" value="4"/>
</dbReference>
<dbReference type="GeneID" id="20228310"/>
<dbReference type="GO" id="GO:0004497">
    <property type="term" value="F:monooxygenase activity"/>
    <property type="evidence" value="ECO:0007669"/>
    <property type="project" value="InterPro"/>
</dbReference>
<dbReference type="PANTHER" id="PTHR24304:SF2">
    <property type="entry name" value="24-HYDROXYCHOLESTEROL 7-ALPHA-HYDROXYLASE"/>
    <property type="match status" value="1"/>
</dbReference>
<keyword evidence="2 5" id="KW-0349">Heme</keyword>
<comment type="similarity">
    <text evidence="1">Belongs to the cytochrome P450 family.</text>
</comment>
<dbReference type="EMBL" id="GL833128">
    <property type="protein sequence ID" value="EGB08405.1"/>
    <property type="molecule type" value="Genomic_DNA"/>
</dbReference>
<dbReference type="Pfam" id="PF00067">
    <property type="entry name" value="p450"/>
    <property type="match status" value="1"/>
</dbReference>
<dbReference type="GO" id="GO:0005506">
    <property type="term" value="F:iron ion binding"/>
    <property type="evidence" value="ECO:0007669"/>
    <property type="project" value="InterPro"/>
</dbReference>
<dbReference type="SUPFAM" id="SSF48264">
    <property type="entry name" value="Cytochrome P450"/>
    <property type="match status" value="1"/>
</dbReference>
<proteinExistence type="inferred from homology"/>
<feature type="region of interest" description="Disordered" evidence="6">
    <location>
        <begin position="676"/>
        <end position="720"/>
    </location>
</feature>
<protein>
    <recommendedName>
        <fullName evidence="7">Periplasmic binding protein domain-containing protein</fullName>
    </recommendedName>
</protein>
<evidence type="ECO:0000256" key="1">
    <source>
        <dbReference type="ARBA" id="ARBA00010617"/>
    </source>
</evidence>
<dbReference type="Proteomes" id="UP000002729">
    <property type="component" value="Unassembled WGS sequence"/>
</dbReference>
<feature type="region of interest" description="Disordered" evidence="6">
    <location>
        <begin position="772"/>
        <end position="817"/>
    </location>
</feature>
<dbReference type="GO" id="GO:0016705">
    <property type="term" value="F:oxidoreductase activity, acting on paired donors, with incorporation or reduction of molecular oxygen"/>
    <property type="evidence" value="ECO:0007669"/>
    <property type="project" value="InterPro"/>
</dbReference>
<dbReference type="InterPro" id="IPR001128">
    <property type="entry name" value="Cyt_P450"/>
</dbReference>
<dbReference type="PROSITE" id="PS00086">
    <property type="entry name" value="CYTOCHROME_P450"/>
    <property type="match status" value="1"/>
</dbReference>
<evidence type="ECO:0000256" key="3">
    <source>
        <dbReference type="ARBA" id="ARBA00022723"/>
    </source>
</evidence>
<dbReference type="SUPFAM" id="SSF53822">
    <property type="entry name" value="Periplasmic binding protein-like I"/>
    <property type="match status" value="2"/>
</dbReference>
<organism evidence="9">
    <name type="scientific">Aureococcus anophagefferens</name>
    <name type="common">Harmful bloom alga</name>
    <dbReference type="NCBI Taxonomy" id="44056"/>
    <lineage>
        <taxon>Eukaryota</taxon>
        <taxon>Sar</taxon>
        <taxon>Stramenopiles</taxon>
        <taxon>Ochrophyta</taxon>
        <taxon>Pelagophyceae</taxon>
        <taxon>Pelagomonadales</taxon>
        <taxon>Pelagomonadaceae</taxon>
        <taxon>Aureococcus</taxon>
    </lineage>
</organism>
<evidence type="ECO:0000313" key="9">
    <source>
        <dbReference type="Proteomes" id="UP000002729"/>
    </source>
</evidence>
<keyword evidence="3 5" id="KW-0479">Metal-binding</keyword>
<reference evidence="8 9" key="1">
    <citation type="journal article" date="2011" name="Proc. Natl. Acad. Sci. U.S.A.">
        <title>Niche of harmful alga Aureococcus anophagefferens revealed through ecogenomics.</title>
        <authorList>
            <person name="Gobler C.J."/>
            <person name="Berry D.L."/>
            <person name="Dyhrman S.T."/>
            <person name="Wilhelm S.W."/>
            <person name="Salamov A."/>
            <person name="Lobanov A.V."/>
            <person name="Zhang Y."/>
            <person name="Collier J.L."/>
            <person name="Wurch L.L."/>
            <person name="Kustka A.B."/>
            <person name="Dill B.D."/>
            <person name="Shah M."/>
            <person name="VerBerkmoes N.C."/>
            <person name="Kuo A."/>
            <person name="Terry A."/>
            <person name="Pangilinan J."/>
            <person name="Lindquist E.A."/>
            <person name="Lucas S."/>
            <person name="Paulsen I.T."/>
            <person name="Hattenrath-Lehmann T.K."/>
            <person name="Talmage S.C."/>
            <person name="Walker E.A."/>
            <person name="Koch F."/>
            <person name="Burson A.M."/>
            <person name="Marcoval M.A."/>
            <person name="Tang Y.Z."/>
            <person name="Lecleir G.R."/>
            <person name="Coyne K.J."/>
            <person name="Berg G.M."/>
            <person name="Bertrand E.M."/>
            <person name="Saito M.A."/>
            <person name="Gladyshev V.N."/>
            <person name="Grigoriev I.V."/>
        </authorList>
    </citation>
    <scope>NUCLEOTIDE SEQUENCE [LARGE SCALE GENOMIC DNA]</scope>
    <source>
        <strain evidence="9">CCMP 1984</strain>
    </source>
</reference>
<feature type="compositionally biased region" description="Low complexity" evidence="6">
    <location>
        <begin position="786"/>
        <end position="817"/>
    </location>
</feature>
<accession>F0Y942</accession>
<feature type="region of interest" description="Disordered" evidence="6">
    <location>
        <begin position="620"/>
        <end position="639"/>
    </location>
</feature>
<dbReference type="InterPro" id="IPR025997">
    <property type="entry name" value="SBP_2_dom"/>
</dbReference>
<dbReference type="PRINTS" id="PR00385">
    <property type="entry name" value="P450"/>
</dbReference>
<evidence type="ECO:0000256" key="4">
    <source>
        <dbReference type="ARBA" id="ARBA00023004"/>
    </source>
</evidence>
<sequence length="1496" mass="158008">MALVVIAAAVFCLTCCLWMLMSGKFRPAKAPPHVSEGPPIVGNLMGFALGPRGPLDFIKRNFEVHGGAYSMRVAHKTLTFLVGPKASAPFFQNRDDVFSQPEVYGFMTQVFGKGVVYDATPAKRKAQNVHMSRGLRADRLKSYIPKILMETKKYMGDRWAEDGACDVLKALSELTILTASRCLHGDDVRETLFEEVADIYHDLDKGITPLSFFWPTAPVEGHRKRDAARVRMVELFRGVIDARRTQTREQADARTDILQVFVDMKYKDGTMATTDEITGLLIALLFAGQHTSSITSTWTTLFILHDAKLKARLLEEQRQIFGAGDIRDAPMSFDDLNKMEILHNCVKETLRMHPPLIMLMRKAMQDVPIETDAGLKYVIPKGDIVFTSPAVAGRLDMVFKDPDAFDPDRYAPPREEHATPFAHLGFGGGIHQCMGQQFGFMQVKTIISWLLRNYDMEPAGPMPKADYTAMARIASPHGSQPHLAPLSAGESPDDLPPLVDAPVVAAPALDEVDDADVDDEIARLQARLRDLEARRRGAAAPAPPPPPPPPAVEVEAEIVASEAEIPAGDGDGDDDAGVAEAKVEVAEEAEVLVPTPSPDASAVPVALPVACCVDDSNVADEVAAPPPEPTPLWVASPADERGYVETREEAPARDDDESVERQFRLDLRRAVEESLRPSSFATRAGDDDEEKKDEGELEDVDASQAGSRRRRRWSYKAGDGGSLAHALDVEESFPTIHGTKYYVAQTKVLSDERVTISRVGRWFRDVRELASEPADDGDAGAGGLGRATADYPPEPGVARAAAAASAEPASPRDASTSPALAADLPLLAVRDLIRSNAICGGEWREGPAHDADIDIGVGDLVRFRLRGAATVDEYGVVLWVSKASTDAGSRNAGAHVQVCTHACGMLVPRHEIAFGVSRLYGDVIDVLLKDFSMEIQLRPNKFLFIFEPDAVVFPTLAYSTGVDARCGSMLARLVASAVALGAAAATSDCSSCVERGDSVVKVITHGVWSNTFWTLFRAAAVQAAADPGVALDMELRETWDSDVMAAEIDGLARTCLGKCVAVVTLPDAAARAAVARATAAGVVVYGVNSGYPGAGLGLSGFVGANETEAGLAAAAAAYDAMGNAPAAARVAFVDHENGTNAGLLERFAGLARGVAARGGAATYAAYDGARGAARATTALVDVVADAAGTCAFDFVVGGGVDAAAPIVAALAYRGCSAATAVGHFDATEAAFDDVEGGVVAFAVSQQAWAQAYFATYLAAIHAFAGLPVGGGGDRSLFPTGPLVADAAALPTGRARECLDDSYATCAEDRGGTVMDGCARVNRSRVVVAGVVPGAATDGWWDLVADAAADAASASDLGVSLARGGVTRTEAGDFENASRATFELCGGPDPVDGLFVKLSSELLYNATRFCVERGVAVASFNSGFESGAFPVPGLLHHVGLPERETARDAAAHVLAAGGAARLYCVVEAADRDTPNMVARCAGVADAAGAAVAGFRFR</sequence>
<dbReference type="InterPro" id="IPR050529">
    <property type="entry name" value="CYP450_sterol_14alpha_dmase"/>
</dbReference>
<dbReference type="PRINTS" id="PR00465">
    <property type="entry name" value="EP450IV"/>
</dbReference>
<dbReference type="InterPro" id="IPR028082">
    <property type="entry name" value="Peripla_BP_I"/>
</dbReference>
<keyword evidence="9" id="KW-1185">Reference proteome</keyword>
<evidence type="ECO:0000259" key="7">
    <source>
        <dbReference type="Pfam" id="PF13407"/>
    </source>
</evidence>
<keyword evidence="4 5" id="KW-0408">Iron</keyword>
<dbReference type="Gene3D" id="1.10.630.10">
    <property type="entry name" value="Cytochrome P450"/>
    <property type="match status" value="1"/>
</dbReference>
<dbReference type="OrthoDB" id="1055148at2759"/>
<dbReference type="Pfam" id="PF13407">
    <property type="entry name" value="Peripla_BP_4"/>
    <property type="match status" value="1"/>
</dbReference>
<dbReference type="eggNOG" id="KOG0684">
    <property type="taxonomic scope" value="Eukaryota"/>
</dbReference>
<dbReference type="InterPro" id="IPR036396">
    <property type="entry name" value="Cyt_P450_sf"/>
</dbReference>
<dbReference type="CDD" id="cd11042">
    <property type="entry name" value="CYP51-like"/>
    <property type="match status" value="1"/>
</dbReference>
<name>F0Y942_AURAN</name>
<comment type="cofactor">
    <cofactor evidence="5">
        <name>heme</name>
        <dbReference type="ChEBI" id="CHEBI:30413"/>
    </cofactor>
</comment>
<dbReference type="InParanoid" id="F0Y942"/>
<dbReference type="InterPro" id="IPR002403">
    <property type="entry name" value="Cyt_P450_E_grp-IV"/>
</dbReference>
<evidence type="ECO:0000256" key="6">
    <source>
        <dbReference type="SAM" id="MobiDB-lite"/>
    </source>
</evidence>
<dbReference type="KEGG" id="aaf:AURANDRAFT_71622"/>
<evidence type="ECO:0000256" key="5">
    <source>
        <dbReference type="PIRSR" id="PIRSR602403-1"/>
    </source>
</evidence>
<feature type="domain" description="Periplasmic binding protein" evidence="7">
    <location>
        <begin position="1008"/>
        <end position="1261"/>
    </location>
</feature>
<dbReference type="PANTHER" id="PTHR24304">
    <property type="entry name" value="CYTOCHROME P450 FAMILY 7"/>
    <property type="match status" value="1"/>
</dbReference>
<feature type="compositionally biased region" description="Acidic residues" evidence="6">
    <location>
        <begin position="686"/>
        <end position="701"/>
    </location>
</feature>
<dbReference type="RefSeq" id="XP_009037121.1">
    <property type="nucleotide sequence ID" value="XM_009038873.1"/>
</dbReference>